<accession>A0A5B9Q3D3</accession>
<proteinExistence type="predicted"/>
<organism evidence="2 3">
    <name type="scientific">Bythopirellula goksoeyrii</name>
    <dbReference type="NCBI Taxonomy" id="1400387"/>
    <lineage>
        <taxon>Bacteria</taxon>
        <taxon>Pseudomonadati</taxon>
        <taxon>Planctomycetota</taxon>
        <taxon>Planctomycetia</taxon>
        <taxon>Pirellulales</taxon>
        <taxon>Lacipirellulaceae</taxon>
        <taxon>Bythopirellula</taxon>
    </lineage>
</organism>
<evidence type="ECO:0008006" key="4">
    <source>
        <dbReference type="Google" id="ProtNLM"/>
    </source>
</evidence>
<feature type="region of interest" description="Disordered" evidence="1">
    <location>
        <begin position="77"/>
        <end position="111"/>
    </location>
</feature>
<sequence length="111" mass="12802">MSPVITQHIEMMPSALHGEKAVIAGTRIRVMDVYTWHVEMGKSAQQIVEEFPHLKLADIYAAMTYYWDNEEYMKEQMNRENKAAEEATNQNPPKLPEAIKRRKTDGNSFSS</sequence>
<dbReference type="InterPro" id="IPR007367">
    <property type="entry name" value="DUF433"/>
</dbReference>
<dbReference type="SUPFAM" id="SSF46689">
    <property type="entry name" value="Homeodomain-like"/>
    <property type="match status" value="1"/>
</dbReference>
<dbReference type="PANTHER" id="PTHR34849">
    <property type="entry name" value="SSL5025 PROTEIN"/>
    <property type="match status" value="1"/>
</dbReference>
<dbReference type="InterPro" id="IPR009057">
    <property type="entry name" value="Homeodomain-like_sf"/>
</dbReference>
<gene>
    <name evidence="2" type="ORF">Pr1d_08020</name>
</gene>
<dbReference type="Pfam" id="PF04255">
    <property type="entry name" value="DUF433"/>
    <property type="match status" value="1"/>
</dbReference>
<evidence type="ECO:0000313" key="2">
    <source>
        <dbReference type="EMBL" id="QEG33538.1"/>
    </source>
</evidence>
<dbReference type="Gene3D" id="1.10.10.10">
    <property type="entry name" value="Winged helix-like DNA-binding domain superfamily/Winged helix DNA-binding domain"/>
    <property type="match status" value="1"/>
</dbReference>
<dbReference type="OrthoDB" id="284540at2"/>
<name>A0A5B9Q3D3_9BACT</name>
<dbReference type="InterPro" id="IPR036388">
    <property type="entry name" value="WH-like_DNA-bd_sf"/>
</dbReference>
<dbReference type="KEGG" id="bgok:Pr1d_08020"/>
<dbReference type="EMBL" id="CP042913">
    <property type="protein sequence ID" value="QEG33538.1"/>
    <property type="molecule type" value="Genomic_DNA"/>
</dbReference>
<dbReference type="AlphaFoldDB" id="A0A5B9Q3D3"/>
<dbReference type="PANTHER" id="PTHR34849:SF1">
    <property type="entry name" value="SLR0770 PROTEIN"/>
    <property type="match status" value="1"/>
</dbReference>
<dbReference type="RefSeq" id="WP_148072289.1">
    <property type="nucleotide sequence ID" value="NZ_CP042913.1"/>
</dbReference>
<keyword evidence="3" id="KW-1185">Reference proteome</keyword>
<evidence type="ECO:0000313" key="3">
    <source>
        <dbReference type="Proteomes" id="UP000323917"/>
    </source>
</evidence>
<reference evidence="2 3" key="1">
    <citation type="submission" date="2019-08" db="EMBL/GenBank/DDBJ databases">
        <title>Deep-cultivation of Planctomycetes and their phenomic and genomic characterization uncovers novel biology.</title>
        <authorList>
            <person name="Wiegand S."/>
            <person name="Jogler M."/>
            <person name="Boedeker C."/>
            <person name="Pinto D."/>
            <person name="Vollmers J."/>
            <person name="Rivas-Marin E."/>
            <person name="Kohn T."/>
            <person name="Peeters S.H."/>
            <person name="Heuer A."/>
            <person name="Rast P."/>
            <person name="Oberbeckmann S."/>
            <person name="Bunk B."/>
            <person name="Jeske O."/>
            <person name="Meyerdierks A."/>
            <person name="Storesund J.E."/>
            <person name="Kallscheuer N."/>
            <person name="Luecker S."/>
            <person name="Lage O.M."/>
            <person name="Pohl T."/>
            <person name="Merkel B.J."/>
            <person name="Hornburger P."/>
            <person name="Mueller R.-W."/>
            <person name="Bruemmer F."/>
            <person name="Labrenz M."/>
            <person name="Spormann A.M."/>
            <person name="Op den Camp H."/>
            <person name="Overmann J."/>
            <person name="Amann R."/>
            <person name="Jetten M.S.M."/>
            <person name="Mascher T."/>
            <person name="Medema M.H."/>
            <person name="Devos D.P."/>
            <person name="Kaster A.-K."/>
            <person name="Ovreas L."/>
            <person name="Rohde M."/>
            <person name="Galperin M.Y."/>
            <person name="Jogler C."/>
        </authorList>
    </citation>
    <scope>NUCLEOTIDE SEQUENCE [LARGE SCALE GENOMIC DNA]</scope>
    <source>
        <strain evidence="2 3">Pr1d</strain>
    </source>
</reference>
<evidence type="ECO:0000256" key="1">
    <source>
        <dbReference type="SAM" id="MobiDB-lite"/>
    </source>
</evidence>
<dbReference type="Proteomes" id="UP000323917">
    <property type="component" value="Chromosome"/>
</dbReference>
<protein>
    <recommendedName>
        <fullName evidence="4">DUF433 domain-containing protein</fullName>
    </recommendedName>
</protein>